<evidence type="ECO:0000313" key="3">
    <source>
        <dbReference type="EMBL" id="RMB61467.1"/>
    </source>
</evidence>
<dbReference type="Proteomes" id="UP000275256">
    <property type="component" value="Unassembled WGS sequence"/>
</dbReference>
<dbReference type="EMBL" id="REFW01000001">
    <property type="protein sequence ID" value="RMB61467.1"/>
    <property type="molecule type" value="Genomic_DNA"/>
</dbReference>
<evidence type="ECO:0000313" key="4">
    <source>
        <dbReference type="Proteomes" id="UP000275256"/>
    </source>
</evidence>
<name>A0A3M0GAX8_9ACTN</name>
<dbReference type="RefSeq" id="WP_121900014.1">
    <property type="nucleotide sequence ID" value="NZ_REFW01000001.1"/>
</dbReference>
<feature type="region of interest" description="Disordered" evidence="1">
    <location>
        <begin position="150"/>
        <end position="188"/>
    </location>
</feature>
<feature type="transmembrane region" description="Helical" evidence="2">
    <location>
        <begin position="33"/>
        <end position="52"/>
    </location>
</feature>
<feature type="region of interest" description="Disordered" evidence="1">
    <location>
        <begin position="1"/>
        <end position="27"/>
    </location>
</feature>
<reference evidence="3 4" key="1">
    <citation type="submission" date="2018-10" db="EMBL/GenBank/DDBJ databases">
        <title>Tessaracoccus antarcticuss sp. nov., isolated from sediment.</title>
        <authorList>
            <person name="Zhou L.Y."/>
            <person name="Du Z.J."/>
        </authorList>
    </citation>
    <scope>NUCLEOTIDE SEQUENCE [LARGE SCALE GENOMIC DNA]</scope>
    <source>
        <strain evidence="3 4">JDX10</strain>
    </source>
</reference>
<evidence type="ECO:0000256" key="2">
    <source>
        <dbReference type="SAM" id="Phobius"/>
    </source>
</evidence>
<gene>
    <name evidence="3" type="ORF">EAX62_02130</name>
</gene>
<protein>
    <submittedName>
        <fullName evidence="3">Uncharacterized protein</fullName>
    </submittedName>
</protein>
<dbReference type="AlphaFoldDB" id="A0A3M0GAX8"/>
<evidence type="ECO:0000256" key="1">
    <source>
        <dbReference type="SAM" id="MobiDB-lite"/>
    </source>
</evidence>
<comment type="caution">
    <text evidence="3">The sequence shown here is derived from an EMBL/GenBank/DDBJ whole genome shotgun (WGS) entry which is preliminary data.</text>
</comment>
<sequence length="188" mass="19273">MTQDQTPLDEPDPAPVSTDSEVPAAPGARPVRAVVWPVVAVGALLLGLLVGYNAPGRNPAVVPPEQPASSSSPPLTPRATSGDATVAARAQVNAACLRSLNDAQNVYVVLGGMDTAVSDVDLGRLDQMVRDLQPLQKLLQRDLSECEVNTAVANGESEAPPPTPTSTTAPASVRTVTNSPPTPTATPS</sequence>
<keyword evidence="2" id="KW-0812">Transmembrane</keyword>
<feature type="compositionally biased region" description="Low complexity" evidence="1">
    <location>
        <begin position="165"/>
        <end position="179"/>
    </location>
</feature>
<keyword evidence="2" id="KW-1133">Transmembrane helix</keyword>
<feature type="region of interest" description="Disordered" evidence="1">
    <location>
        <begin position="61"/>
        <end position="84"/>
    </location>
</feature>
<keyword evidence="4" id="KW-1185">Reference proteome</keyword>
<keyword evidence="2" id="KW-0472">Membrane</keyword>
<accession>A0A3M0GAX8</accession>
<proteinExistence type="predicted"/>
<organism evidence="3 4">
    <name type="scientific">Tessaracoccus antarcticus</name>
    <dbReference type="NCBI Taxonomy" id="2479848"/>
    <lineage>
        <taxon>Bacteria</taxon>
        <taxon>Bacillati</taxon>
        <taxon>Actinomycetota</taxon>
        <taxon>Actinomycetes</taxon>
        <taxon>Propionibacteriales</taxon>
        <taxon>Propionibacteriaceae</taxon>
        <taxon>Tessaracoccus</taxon>
    </lineage>
</organism>